<feature type="domain" description="Response regulatory" evidence="3">
    <location>
        <begin position="1"/>
        <end position="115"/>
    </location>
</feature>
<dbReference type="eggNOG" id="COG2208">
    <property type="taxonomic scope" value="Bacteria"/>
</dbReference>
<dbReference type="Pfam" id="PF00072">
    <property type="entry name" value="Response_reg"/>
    <property type="match status" value="1"/>
</dbReference>
<proteinExistence type="predicted"/>
<organism evidence="4 5">
    <name type="scientific">Imhoffiella purpurea</name>
    <dbReference type="NCBI Taxonomy" id="1249627"/>
    <lineage>
        <taxon>Bacteria</taxon>
        <taxon>Pseudomonadati</taxon>
        <taxon>Pseudomonadota</taxon>
        <taxon>Gammaproteobacteria</taxon>
        <taxon>Chromatiales</taxon>
        <taxon>Chromatiaceae</taxon>
        <taxon>Imhoffiella</taxon>
    </lineage>
</organism>
<evidence type="ECO:0000259" key="3">
    <source>
        <dbReference type="PROSITE" id="PS50110"/>
    </source>
</evidence>
<keyword evidence="1" id="KW-0378">Hydrolase</keyword>
<name>W9W0H6_9GAMM</name>
<comment type="caution">
    <text evidence="4">The sequence shown here is derived from an EMBL/GenBank/DDBJ whole genome shotgun (WGS) entry which is preliminary data.</text>
</comment>
<evidence type="ECO:0000256" key="2">
    <source>
        <dbReference type="PROSITE-ProRule" id="PRU00169"/>
    </source>
</evidence>
<evidence type="ECO:0000313" key="5">
    <source>
        <dbReference type="Proteomes" id="UP000019460"/>
    </source>
</evidence>
<dbReference type="Proteomes" id="UP000019460">
    <property type="component" value="Unassembled WGS sequence"/>
</dbReference>
<keyword evidence="5" id="KW-1185">Reference proteome</keyword>
<dbReference type="Gene3D" id="3.40.50.2300">
    <property type="match status" value="1"/>
</dbReference>
<dbReference type="SUPFAM" id="SSF52172">
    <property type="entry name" value="CheY-like"/>
    <property type="match status" value="1"/>
</dbReference>
<dbReference type="InterPro" id="IPR052016">
    <property type="entry name" value="Bact_Sigma-Reg"/>
</dbReference>
<dbReference type="AlphaFoldDB" id="W9W0H6"/>
<dbReference type="InterPro" id="IPR036457">
    <property type="entry name" value="PPM-type-like_dom_sf"/>
</dbReference>
<dbReference type="PANTHER" id="PTHR43156:SF2">
    <property type="entry name" value="STAGE II SPORULATION PROTEIN E"/>
    <property type="match status" value="1"/>
</dbReference>
<reference evidence="4 5" key="1">
    <citation type="submission" date="2012-11" db="EMBL/GenBank/DDBJ databases">
        <title>Genome assembly of Thiorhodococcus sp. AK35.</title>
        <authorList>
            <person name="Nupur N."/>
            <person name="Khatri I."/>
            <person name="Subramanian S."/>
            <person name="Pinnaka A."/>
        </authorList>
    </citation>
    <scope>NUCLEOTIDE SEQUENCE [LARGE SCALE GENOMIC DNA]</scope>
    <source>
        <strain evidence="4 5">AK35</strain>
    </source>
</reference>
<dbReference type="PATRIC" id="fig|1249627.3.peg.1169"/>
<gene>
    <name evidence="4" type="ORF">D779_0594</name>
</gene>
<feature type="modified residue" description="4-aspartylphosphate" evidence="2">
    <location>
        <position position="48"/>
    </location>
</feature>
<dbReference type="EMBL" id="AONC01000015">
    <property type="protein sequence ID" value="EXJ16125.1"/>
    <property type="molecule type" value="Genomic_DNA"/>
</dbReference>
<dbReference type="PANTHER" id="PTHR43156">
    <property type="entry name" value="STAGE II SPORULATION PROTEIN E-RELATED"/>
    <property type="match status" value="1"/>
</dbReference>
<protein>
    <submittedName>
        <fullName evidence="4">Diguanylate cyclase</fullName>
    </submittedName>
</protein>
<sequence>MIVSPDAGVRDLLGRILQEEDFRVLLSAGGEAALILFDRQRPDMVLIDLDPARPDAFVLMDRIKQLTDRRFVPILVLVGSLDDALVQRASDAGGDDFVCKPVRPGLLKARLVAMERVRDLHRTQAEKQHAIGVHLERDREEHELAEHLMSHAVRKRNVAMDRLGLIQRPAEIFNGDLVLSQYLPDGGLRVLLGDFTGHGLAAAVGVLPVADAFHAMTRKGMSDLHLLAEINRKLYQLLPADRFMAACLISLPGSGDELRWWNGGMPSAWLRTAGGLTELTAHALPLGILSELPAQEVPRRVHLCGGDRVLLMSDGLLEASDRQGVMFINGAFEGLLRSWRDEEPILPALVAALDAHCRDTEQADDISVLEIPLDPGLLASETWHADGSPRTGWSWSLELRDARLCHQPTLESALRPLGFLDGLERQLGALETILAELFTNALEHGVLRLDSSMKGTPDGFDAYYRERSMLLASELEGWVSIHASYTPTDGGGGEVRIRIQDSGDGFDGGEIVELGADPGCTWGRGIPLLKQLCHSLVFHGNASDAEAVYRF</sequence>
<evidence type="ECO:0000313" key="4">
    <source>
        <dbReference type="EMBL" id="EXJ16125.1"/>
    </source>
</evidence>
<dbReference type="GO" id="GO:0016791">
    <property type="term" value="F:phosphatase activity"/>
    <property type="evidence" value="ECO:0007669"/>
    <property type="project" value="TreeGrafter"/>
</dbReference>
<dbReference type="Gene3D" id="3.60.40.10">
    <property type="entry name" value="PPM-type phosphatase domain"/>
    <property type="match status" value="1"/>
</dbReference>
<dbReference type="InterPro" id="IPR011006">
    <property type="entry name" value="CheY-like_superfamily"/>
</dbReference>
<dbReference type="InterPro" id="IPR036890">
    <property type="entry name" value="HATPase_C_sf"/>
</dbReference>
<keyword evidence="2" id="KW-0597">Phosphoprotein</keyword>
<dbReference type="InterPro" id="IPR001932">
    <property type="entry name" value="PPM-type_phosphatase-like_dom"/>
</dbReference>
<dbReference type="CDD" id="cd00156">
    <property type="entry name" value="REC"/>
    <property type="match status" value="1"/>
</dbReference>
<dbReference type="Gene3D" id="3.30.565.10">
    <property type="entry name" value="Histidine kinase-like ATPase, C-terminal domain"/>
    <property type="match status" value="1"/>
</dbReference>
<evidence type="ECO:0000256" key="1">
    <source>
        <dbReference type="ARBA" id="ARBA00022801"/>
    </source>
</evidence>
<dbReference type="SMART" id="SM00331">
    <property type="entry name" value="PP2C_SIG"/>
    <property type="match status" value="1"/>
</dbReference>
<dbReference type="GO" id="GO:0000160">
    <property type="term" value="P:phosphorelay signal transduction system"/>
    <property type="evidence" value="ECO:0007669"/>
    <property type="project" value="InterPro"/>
</dbReference>
<accession>W9W0H6</accession>
<dbReference type="eggNOG" id="COG3706">
    <property type="taxonomic scope" value="Bacteria"/>
</dbReference>
<dbReference type="SMART" id="SM00448">
    <property type="entry name" value="REC"/>
    <property type="match status" value="1"/>
</dbReference>
<dbReference type="SUPFAM" id="SSF81606">
    <property type="entry name" value="PP2C-like"/>
    <property type="match status" value="1"/>
</dbReference>
<dbReference type="STRING" id="1249627.D779_0594"/>
<dbReference type="InterPro" id="IPR001789">
    <property type="entry name" value="Sig_transdc_resp-reg_receiver"/>
</dbReference>
<dbReference type="Pfam" id="PF07228">
    <property type="entry name" value="SpoIIE"/>
    <property type="match status" value="1"/>
</dbReference>
<dbReference type="eggNOG" id="COG2172">
    <property type="taxonomic scope" value="Bacteria"/>
</dbReference>
<dbReference type="PROSITE" id="PS50110">
    <property type="entry name" value="RESPONSE_REGULATORY"/>
    <property type="match status" value="1"/>
</dbReference>